<proteinExistence type="predicted"/>
<dbReference type="InterPro" id="IPR002315">
    <property type="entry name" value="tRNA-synt_gly"/>
</dbReference>
<dbReference type="NCBIfam" id="NF003211">
    <property type="entry name" value="PRK04173.1"/>
    <property type="match status" value="1"/>
</dbReference>
<dbReference type="EC" id="6.1.1.14" evidence="1"/>
<sequence>MSFETIVKLGLEKGFFFPSAEIYANAPAGFWDYGHLGVLMKQKYIMAWHRLLVRRDEMVLVDGSQILPRGVFIASGHIDTFADPVSRCTACGAVHRIDRLLEEKLGIKVPERTPPEQIEAIIKRHAFKCPLCGGELGPVSLFNMMFKVSVGASAEDAYLRPETCQNIFVDFLRLYKISRRRLPIAMAQVGRSFRNEISPRQSLIRLREFTQAEVEVFYAPHRANEFPKKEEVRSYELNLLVDDKLRPFSCEEAVASGLVSSWLAAYYLALIQDFYLKLGVFKDRLRFRRLGEDEKAFYAAEAWDLEVLINGEWVELVACNNRTDYDLSGHARVSGVDLRIVEDGVTFVPHVFELSMGVDRSMLALLMLGYSVENGRTVLKIHPFLAPYSAAVFPLVDRPELSSYAQKLYKQLKLEFDVFYDESGSIGRRYRRQDEIGTPFCITVDYQTLEDDTVTIRNRDTMKQDRIPVSEVKQYLNTRLTLG</sequence>
<keyword evidence="6" id="KW-0648">Protein biosynthesis</keyword>
<reference evidence="10" key="1">
    <citation type="journal article" date="2020" name="mSystems">
        <title>Genome- and Community-Level Interaction Insights into Carbon Utilization and Element Cycling Functions of Hydrothermarchaeota in Hydrothermal Sediment.</title>
        <authorList>
            <person name="Zhou Z."/>
            <person name="Liu Y."/>
            <person name="Xu W."/>
            <person name="Pan J."/>
            <person name="Luo Z.H."/>
            <person name="Li M."/>
        </authorList>
    </citation>
    <scope>NUCLEOTIDE SEQUENCE [LARGE SCALE GENOMIC DNA]</scope>
    <source>
        <strain evidence="10">SpSt-1056</strain>
    </source>
</reference>
<accession>A0A7C5L713</accession>
<gene>
    <name evidence="10" type="ORF">ENM11_03090</name>
</gene>
<comment type="caution">
    <text evidence="10">The sequence shown here is derived from an EMBL/GenBank/DDBJ whole genome shotgun (WGS) entry which is preliminary data.</text>
</comment>
<dbReference type="GO" id="GO:0004820">
    <property type="term" value="F:glycine-tRNA ligase activity"/>
    <property type="evidence" value="ECO:0007669"/>
    <property type="project" value="UniProtKB-EC"/>
</dbReference>
<keyword evidence="4" id="KW-0547">Nucleotide-binding</keyword>
<dbReference type="GO" id="GO:0044281">
    <property type="term" value="P:small molecule metabolic process"/>
    <property type="evidence" value="ECO:0007669"/>
    <property type="project" value="UniProtKB-ARBA"/>
</dbReference>
<dbReference type="InterPro" id="IPR002314">
    <property type="entry name" value="aa-tRNA-synt_IIb"/>
</dbReference>
<dbReference type="Gene3D" id="3.40.50.800">
    <property type="entry name" value="Anticodon-binding domain"/>
    <property type="match status" value="1"/>
</dbReference>
<evidence type="ECO:0000256" key="6">
    <source>
        <dbReference type="ARBA" id="ARBA00022917"/>
    </source>
</evidence>
<dbReference type="InterPro" id="IPR006195">
    <property type="entry name" value="aa-tRNA-synth_II"/>
</dbReference>
<dbReference type="Pfam" id="PF03129">
    <property type="entry name" value="HGTP_anticodon"/>
    <property type="match status" value="1"/>
</dbReference>
<dbReference type="Gene3D" id="3.30.930.10">
    <property type="entry name" value="Bira Bifunctional Protein, Domain 2"/>
    <property type="match status" value="1"/>
</dbReference>
<feature type="domain" description="Aminoacyl-transfer RNA synthetases class-II family profile" evidence="9">
    <location>
        <begin position="97"/>
        <end position="383"/>
    </location>
</feature>
<evidence type="ECO:0000259" key="9">
    <source>
        <dbReference type="PROSITE" id="PS50862"/>
    </source>
</evidence>
<name>A0A7C5L713_CALS0</name>
<evidence type="ECO:0000256" key="7">
    <source>
        <dbReference type="ARBA" id="ARBA00023146"/>
    </source>
</evidence>
<dbReference type="FunFam" id="3.40.50.800:FF:000002">
    <property type="entry name" value="Glycine--tRNA ligase"/>
    <property type="match status" value="1"/>
</dbReference>
<evidence type="ECO:0000256" key="8">
    <source>
        <dbReference type="ARBA" id="ARBA00030057"/>
    </source>
</evidence>
<dbReference type="PANTHER" id="PTHR10745:SF0">
    <property type="entry name" value="GLYCINE--TRNA LIGASE"/>
    <property type="match status" value="1"/>
</dbReference>
<dbReference type="InterPro" id="IPR027031">
    <property type="entry name" value="Gly-tRNA_synthase/POLG2"/>
</dbReference>
<evidence type="ECO:0000313" key="10">
    <source>
        <dbReference type="EMBL" id="HHK68125.1"/>
    </source>
</evidence>
<keyword evidence="2" id="KW-0963">Cytoplasm</keyword>
<dbReference type="Gene3D" id="3.30.40.230">
    <property type="match status" value="1"/>
</dbReference>
<evidence type="ECO:0000256" key="4">
    <source>
        <dbReference type="ARBA" id="ARBA00022741"/>
    </source>
</evidence>
<evidence type="ECO:0000256" key="3">
    <source>
        <dbReference type="ARBA" id="ARBA00022598"/>
    </source>
</evidence>
<evidence type="ECO:0000256" key="2">
    <source>
        <dbReference type="ARBA" id="ARBA00022490"/>
    </source>
</evidence>
<dbReference type="PANTHER" id="PTHR10745">
    <property type="entry name" value="GLYCYL-TRNA SYNTHETASE/DNA POLYMERASE SUBUNIT GAMMA-2"/>
    <property type="match status" value="1"/>
</dbReference>
<dbReference type="GO" id="GO:0005524">
    <property type="term" value="F:ATP binding"/>
    <property type="evidence" value="ECO:0007669"/>
    <property type="project" value="UniProtKB-KW"/>
</dbReference>
<dbReference type="InterPro" id="IPR036621">
    <property type="entry name" value="Anticodon-bd_dom_sf"/>
</dbReference>
<dbReference type="SUPFAM" id="SSF55681">
    <property type="entry name" value="Class II aaRS and biotin synthetases"/>
    <property type="match status" value="1"/>
</dbReference>
<dbReference type="InterPro" id="IPR045864">
    <property type="entry name" value="aa-tRNA-synth_II/BPL/LPL"/>
</dbReference>
<evidence type="ECO:0000256" key="1">
    <source>
        <dbReference type="ARBA" id="ARBA00012829"/>
    </source>
</evidence>
<dbReference type="GO" id="GO:0005737">
    <property type="term" value="C:cytoplasm"/>
    <property type="evidence" value="ECO:0007669"/>
    <property type="project" value="InterPro"/>
</dbReference>
<dbReference type="CDD" id="cd00858">
    <property type="entry name" value="GlyRS_anticodon"/>
    <property type="match status" value="1"/>
</dbReference>
<keyword evidence="3 10" id="KW-0436">Ligase</keyword>
<protein>
    <recommendedName>
        <fullName evidence="1">glycine--tRNA ligase</fullName>
        <ecNumber evidence="1">6.1.1.14</ecNumber>
    </recommendedName>
    <alternativeName>
        <fullName evidence="8">Diadenosine tetraphosphate synthetase</fullName>
    </alternativeName>
</protein>
<dbReference type="EMBL" id="DRWN01000025">
    <property type="protein sequence ID" value="HHK68125.1"/>
    <property type="molecule type" value="Genomic_DNA"/>
</dbReference>
<dbReference type="PRINTS" id="PR01043">
    <property type="entry name" value="TRNASYNTHGLY"/>
</dbReference>
<keyword evidence="5" id="KW-0067">ATP-binding</keyword>
<dbReference type="GO" id="GO:0006426">
    <property type="term" value="P:glycyl-tRNA aminoacylation"/>
    <property type="evidence" value="ECO:0007669"/>
    <property type="project" value="InterPro"/>
</dbReference>
<dbReference type="AlphaFoldDB" id="A0A7C5L713"/>
<keyword evidence="7" id="KW-0030">Aminoacyl-tRNA synthetase</keyword>
<organism evidence="10">
    <name type="scientific">Caldiarchaeum subterraneum</name>
    <dbReference type="NCBI Taxonomy" id="311458"/>
    <lineage>
        <taxon>Archaea</taxon>
        <taxon>Nitrososphaerota</taxon>
        <taxon>Candidatus Caldarchaeales</taxon>
        <taxon>Candidatus Caldarchaeaceae</taxon>
        <taxon>Candidatus Caldarchaeum</taxon>
    </lineage>
</organism>
<dbReference type="SUPFAM" id="SSF52954">
    <property type="entry name" value="Class II aaRS ABD-related"/>
    <property type="match status" value="1"/>
</dbReference>
<dbReference type="PROSITE" id="PS50862">
    <property type="entry name" value="AA_TRNA_LIGASE_II"/>
    <property type="match status" value="1"/>
</dbReference>
<evidence type="ECO:0000256" key="5">
    <source>
        <dbReference type="ARBA" id="ARBA00022840"/>
    </source>
</evidence>
<dbReference type="InterPro" id="IPR004154">
    <property type="entry name" value="Anticodon-bd"/>
</dbReference>
<dbReference type="NCBIfam" id="TIGR00389">
    <property type="entry name" value="glyS_dimeric"/>
    <property type="match status" value="1"/>
</dbReference>
<dbReference type="Pfam" id="PF00587">
    <property type="entry name" value="tRNA-synt_2b"/>
    <property type="match status" value="1"/>
</dbReference>